<organism evidence="1 2">
    <name type="scientific">Aaosphaeria arxii CBS 175.79</name>
    <dbReference type="NCBI Taxonomy" id="1450172"/>
    <lineage>
        <taxon>Eukaryota</taxon>
        <taxon>Fungi</taxon>
        <taxon>Dikarya</taxon>
        <taxon>Ascomycota</taxon>
        <taxon>Pezizomycotina</taxon>
        <taxon>Dothideomycetes</taxon>
        <taxon>Pleosporomycetidae</taxon>
        <taxon>Pleosporales</taxon>
        <taxon>Pleosporales incertae sedis</taxon>
        <taxon>Aaosphaeria</taxon>
    </lineage>
</organism>
<accession>A0A6A5XUS6</accession>
<proteinExistence type="predicted"/>
<evidence type="ECO:0000313" key="2">
    <source>
        <dbReference type="Proteomes" id="UP000799778"/>
    </source>
</evidence>
<name>A0A6A5XUS6_9PLEO</name>
<sequence length="129" mass="14381">MWCGISVHPVGTAHTLAGGLAGWLDLLAAQPALLRDDADANRSSELNLIYYLPHLSSNAHAHTIHIPSKRDRAHTPHPAHARPHGCRIEVGIRNRFTHIHYSHALRRIERSALKRPLEPRSLHTAAMMV</sequence>
<reference evidence="1" key="1">
    <citation type="journal article" date="2020" name="Stud. Mycol.">
        <title>101 Dothideomycetes genomes: a test case for predicting lifestyles and emergence of pathogens.</title>
        <authorList>
            <person name="Haridas S."/>
            <person name="Albert R."/>
            <person name="Binder M."/>
            <person name="Bloem J."/>
            <person name="Labutti K."/>
            <person name="Salamov A."/>
            <person name="Andreopoulos B."/>
            <person name="Baker S."/>
            <person name="Barry K."/>
            <person name="Bills G."/>
            <person name="Bluhm B."/>
            <person name="Cannon C."/>
            <person name="Castanera R."/>
            <person name="Culley D."/>
            <person name="Daum C."/>
            <person name="Ezra D."/>
            <person name="Gonzalez J."/>
            <person name="Henrissat B."/>
            <person name="Kuo A."/>
            <person name="Liang C."/>
            <person name="Lipzen A."/>
            <person name="Lutzoni F."/>
            <person name="Magnuson J."/>
            <person name="Mondo S."/>
            <person name="Nolan M."/>
            <person name="Ohm R."/>
            <person name="Pangilinan J."/>
            <person name="Park H.-J."/>
            <person name="Ramirez L."/>
            <person name="Alfaro M."/>
            <person name="Sun H."/>
            <person name="Tritt A."/>
            <person name="Yoshinaga Y."/>
            <person name="Zwiers L.-H."/>
            <person name="Turgeon B."/>
            <person name="Goodwin S."/>
            <person name="Spatafora J."/>
            <person name="Crous P."/>
            <person name="Grigoriev I."/>
        </authorList>
    </citation>
    <scope>NUCLEOTIDE SEQUENCE</scope>
    <source>
        <strain evidence="1">CBS 175.79</strain>
    </source>
</reference>
<evidence type="ECO:0000313" key="1">
    <source>
        <dbReference type="EMBL" id="KAF2017068.1"/>
    </source>
</evidence>
<dbReference type="Proteomes" id="UP000799778">
    <property type="component" value="Unassembled WGS sequence"/>
</dbReference>
<keyword evidence="2" id="KW-1185">Reference proteome</keyword>
<gene>
    <name evidence="1" type="ORF">BU24DRAFT_142999</name>
</gene>
<dbReference type="GeneID" id="54278549"/>
<dbReference type="EMBL" id="ML978068">
    <property type="protein sequence ID" value="KAF2017068.1"/>
    <property type="molecule type" value="Genomic_DNA"/>
</dbReference>
<dbReference type="RefSeq" id="XP_033385407.1">
    <property type="nucleotide sequence ID" value="XM_033521152.1"/>
</dbReference>
<protein>
    <submittedName>
        <fullName evidence="1">Uncharacterized protein</fullName>
    </submittedName>
</protein>
<dbReference type="AlphaFoldDB" id="A0A6A5XUS6"/>